<dbReference type="AlphaFoldDB" id="A0A8H5STR6"/>
<keyword evidence="2" id="KW-0808">Transferase</keyword>
<proteinExistence type="predicted"/>
<evidence type="ECO:0000313" key="3">
    <source>
        <dbReference type="Proteomes" id="UP000562682"/>
    </source>
</evidence>
<dbReference type="Proteomes" id="UP000562682">
    <property type="component" value="Unassembled WGS sequence"/>
</dbReference>
<name>A0A8H5STR6_9HYPO</name>
<accession>A0A8H5STR6</accession>
<evidence type="ECO:0000256" key="1">
    <source>
        <dbReference type="SAM" id="MobiDB-lite"/>
    </source>
</evidence>
<reference evidence="2 3" key="1">
    <citation type="submission" date="2020-05" db="EMBL/GenBank/DDBJ databases">
        <title>Identification and distribution of gene clusters putatively required for synthesis of sphingolipid metabolism inhibitors in phylogenetically diverse species of the filamentous fungus Fusarium.</title>
        <authorList>
            <person name="Kim H.-S."/>
            <person name="Busman M."/>
            <person name="Brown D.W."/>
            <person name="Divon H."/>
            <person name="Uhlig S."/>
            <person name="Proctor R.H."/>
        </authorList>
    </citation>
    <scope>NUCLEOTIDE SEQUENCE [LARGE SCALE GENOMIC DNA]</scope>
    <source>
        <strain evidence="2 3">NRRL 25311</strain>
    </source>
</reference>
<sequence length="127" mass="13921">MSSSNPPQEFPRSQGVSVQSLTADMIEALEPVQKPQESIGDKDDVSEDASGVRFSSAVQEISPTQPATVDPSSSNREHEEHDQPSPFTEVTADQLKAFTKSLHGRPLQELRLNNCQFEAFSLPPSRV</sequence>
<dbReference type="EMBL" id="JAAOAK010000822">
    <property type="protein sequence ID" value="KAF5656858.1"/>
    <property type="molecule type" value="Genomic_DNA"/>
</dbReference>
<keyword evidence="3" id="KW-1185">Reference proteome</keyword>
<feature type="region of interest" description="Disordered" evidence="1">
    <location>
        <begin position="1"/>
        <end position="90"/>
    </location>
</feature>
<protein>
    <submittedName>
        <fullName evidence="2">HAL kinase</fullName>
    </submittedName>
</protein>
<feature type="compositionally biased region" description="Polar residues" evidence="1">
    <location>
        <begin position="56"/>
        <end position="74"/>
    </location>
</feature>
<dbReference type="GO" id="GO:0016301">
    <property type="term" value="F:kinase activity"/>
    <property type="evidence" value="ECO:0007669"/>
    <property type="project" value="UniProtKB-KW"/>
</dbReference>
<keyword evidence="2" id="KW-0418">Kinase</keyword>
<evidence type="ECO:0000313" key="2">
    <source>
        <dbReference type="EMBL" id="KAF5656858.1"/>
    </source>
</evidence>
<comment type="caution">
    <text evidence="2">The sequence shown here is derived from an EMBL/GenBank/DDBJ whole genome shotgun (WGS) entry which is preliminary data.</text>
</comment>
<organism evidence="2 3">
    <name type="scientific">Fusarium denticulatum</name>
    <dbReference type="NCBI Taxonomy" id="48507"/>
    <lineage>
        <taxon>Eukaryota</taxon>
        <taxon>Fungi</taxon>
        <taxon>Dikarya</taxon>
        <taxon>Ascomycota</taxon>
        <taxon>Pezizomycotina</taxon>
        <taxon>Sordariomycetes</taxon>
        <taxon>Hypocreomycetidae</taxon>
        <taxon>Hypocreales</taxon>
        <taxon>Nectriaceae</taxon>
        <taxon>Fusarium</taxon>
        <taxon>Fusarium fujikuroi species complex</taxon>
    </lineage>
</organism>
<gene>
    <name evidence="2" type="ORF">FDENT_14237</name>
</gene>